<protein>
    <submittedName>
        <fullName evidence="1">Uncharacterized protein</fullName>
    </submittedName>
</protein>
<name>A0A8S5P8F3_9CAUD</name>
<reference evidence="1" key="1">
    <citation type="journal article" date="2021" name="Proc. Natl. Acad. Sci. U.S.A.">
        <title>A Catalog of Tens of Thousands of Viruses from Human Metagenomes Reveals Hidden Associations with Chronic Diseases.</title>
        <authorList>
            <person name="Tisza M.J."/>
            <person name="Buck C.B."/>
        </authorList>
    </citation>
    <scope>NUCLEOTIDE SEQUENCE</scope>
    <source>
        <strain evidence="1">CtM4S20</strain>
    </source>
</reference>
<dbReference type="EMBL" id="BK015356">
    <property type="protein sequence ID" value="DAE02960.1"/>
    <property type="molecule type" value="Genomic_DNA"/>
</dbReference>
<accession>A0A8S5P8F3</accession>
<organism evidence="1">
    <name type="scientific">Siphoviridae sp. ctM4S20</name>
    <dbReference type="NCBI Taxonomy" id="2825458"/>
    <lineage>
        <taxon>Viruses</taxon>
        <taxon>Duplodnaviria</taxon>
        <taxon>Heunggongvirae</taxon>
        <taxon>Uroviricota</taxon>
        <taxon>Caudoviricetes</taxon>
    </lineage>
</organism>
<evidence type="ECO:0000313" key="1">
    <source>
        <dbReference type="EMBL" id="DAE02960.1"/>
    </source>
</evidence>
<sequence length="30" mass="3611">MNRVLRHKTSSFITIQFEAPHSLRHQCIIF</sequence>
<proteinExistence type="predicted"/>